<dbReference type="AlphaFoldDB" id="E8N8U2"/>
<name>E8N8U2_MICTS</name>
<keyword evidence="1" id="KW-0812">Transmembrane</keyword>
<dbReference type="STRING" id="979556.MTES_0187"/>
<evidence type="ECO:0000256" key="1">
    <source>
        <dbReference type="SAM" id="Phobius"/>
    </source>
</evidence>
<keyword evidence="1" id="KW-1133">Transmembrane helix</keyword>
<feature type="transmembrane region" description="Helical" evidence="1">
    <location>
        <begin position="25"/>
        <end position="45"/>
    </location>
</feature>
<sequence>MKKILMRRLSDGRAHIPLAGDARRLSVVQGVTIAIAAGLVLIVAVADDLGIRLLFGAFSLLLVAIAAYVGCLRRLLETGVVRIDTRGPGLRFRPPVWPTAFLVAILLLLALPAVAVVVIGDAGEALSPRRSPLLLPVFSAICLAVMIWRLRVPAGLRLTVDGIRGIRARGDLAWSWDEVGEVGVDGPPAALTLTMKDGYVPVTASMRYLGSDPNQVAAIVRFFRDHPEERAILARGGQAALDRAADALRPLD</sequence>
<feature type="transmembrane region" description="Helical" evidence="1">
    <location>
        <begin position="51"/>
        <end position="76"/>
    </location>
</feature>
<accession>E8N8U2</accession>
<feature type="transmembrane region" description="Helical" evidence="1">
    <location>
        <begin position="96"/>
        <end position="119"/>
    </location>
</feature>
<dbReference type="KEGG" id="mts:MTES_0187"/>
<reference evidence="2 3" key="1">
    <citation type="journal article" date="2011" name="J. Bacteriol.">
        <title>Genome sequence of Microbacterium testaceum StLB037, an N-acylhomoserine lactone-degrading bacterium isolated from potato leaves.</title>
        <authorList>
            <person name="Morohoshi T."/>
            <person name="Wang W.-Z."/>
            <person name="Someya N."/>
            <person name="Ikeda T."/>
        </authorList>
    </citation>
    <scope>NUCLEOTIDE SEQUENCE [LARGE SCALE GENOMIC DNA]</scope>
    <source>
        <strain evidence="2 3">StLB037</strain>
    </source>
</reference>
<dbReference type="EMBL" id="AP012052">
    <property type="protein sequence ID" value="BAJ73151.1"/>
    <property type="molecule type" value="Genomic_DNA"/>
</dbReference>
<reference key="2">
    <citation type="submission" date="2011-02" db="EMBL/GenBank/DDBJ databases">
        <title>Genome sequence of Microbacterium testaceum StLB037.</title>
        <authorList>
            <person name="Morohoshi T."/>
            <person name="Wang W.Z."/>
            <person name="Someya N."/>
            <person name="Ikeda T."/>
        </authorList>
    </citation>
    <scope>NUCLEOTIDE SEQUENCE</scope>
    <source>
        <strain>StLB037</strain>
    </source>
</reference>
<gene>
    <name evidence="2" type="ordered locus">MTES_0187</name>
</gene>
<keyword evidence="1" id="KW-0472">Membrane</keyword>
<organism evidence="2 3">
    <name type="scientific">Microbacterium testaceum (strain StLB037)</name>
    <dbReference type="NCBI Taxonomy" id="979556"/>
    <lineage>
        <taxon>Bacteria</taxon>
        <taxon>Bacillati</taxon>
        <taxon>Actinomycetota</taxon>
        <taxon>Actinomycetes</taxon>
        <taxon>Micrococcales</taxon>
        <taxon>Microbacteriaceae</taxon>
        <taxon>Microbacterium</taxon>
    </lineage>
</organism>
<feature type="transmembrane region" description="Helical" evidence="1">
    <location>
        <begin position="131"/>
        <end position="148"/>
    </location>
</feature>
<evidence type="ECO:0000313" key="2">
    <source>
        <dbReference type="EMBL" id="BAJ73151.1"/>
    </source>
</evidence>
<proteinExistence type="predicted"/>
<dbReference type="HOGENOM" id="CLU_1101867_0_0_11"/>
<dbReference type="Proteomes" id="UP000008975">
    <property type="component" value="Chromosome"/>
</dbReference>
<protein>
    <submittedName>
        <fullName evidence="2">Murein endopeptidase</fullName>
    </submittedName>
</protein>
<evidence type="ECO:0000313" key="3">
    <source>
        <dbReference type="Proteomes" id="UP000008975"/>
    </source>
</evidence>